<dbReference type="AlphaFoldDB" id="A0A3N4NE22"/>
<proteinExistence type="predicted"/>
<dbReference type="Proteomes" id="UP000270856">
    <property type="component" value="Unassembled WGS sequence"/>
</dbReference>
<accession>A0A3N4NE22</accession>
<name>A0A3N4NE22_9FLAO</name>
<organism evidence="1 2">
    <name type="scientific">Aureibaculum marinum</name>
    <dbReference type="NCBI Taxonomy" id="2487930"/>
    <lineage>
        <taxon>Bacteria</taxon>
        <taxon>Pseudomonadati</taxon>
        <taxon>Bacteroidota</taxon>
        <taxon>Flavobacteriia</taxon>
        <taxon>Flavobacteriales</taxon>
        <taxon>Flavobacteriaceae</taxon>
        <taxon>Aureibaculum</taxon>
    </lineage>
</organism>
<gene>
    <name evidence="1" type="ORF">EGM88_11935</name>
</gene>
<dbReference type="Pfam" id="PF11138">
    <property type="entry name" value="DUF2911"/>
    <property type="match status" value="1"/>
</dbReference>
<protein>
    <submittedName>
        <fullName evidence="1">DUF2911 domain-containing protein</fullName>
    </submittedName>
</protein>
<evidence type="ECO:0000313" key="2">
    <source>
        <dbReference type="Proteomes" id="UP000270856"/>
    </source>
</evidence>
<keyword evidence="2" id="KW-1185">Reference proteome</keyword>
<evidence type="ECO:0000313" key="1">
    <source>
        <dbReference type="EMBL" id="RPD94612.1"/>
    </source>
</evidence>
<reference evidence="1 2" key="1">
    <citation type="submission" date="2018-11" db="EMBL/GenBank/DDBJ databases">
        <title>Aureibaculum marinum gen. nov., sp. nov., a member of the family Flavobacteriaceae isolated from the Bohai Sea.</title>
        <authorList>
            <person name="Ji X."/>
        </authorList>
    </citation>
    <scope>NUCLEOTIDE SEQUENCE [LARGE SCALE GENOMIC DNA]</scope>
    <source>
        <strain evidence="1 2">BH-SD17</strain>
    </source>
</reference>
<dbReference type="RefSeq" id="WP_123898516.1">
    <property type="nucleotide sequence ID" value="NZ_RPFJ01000016.1"/>
</dbReference>
<dbReference type="OrthoDB" id="187854at2"/>
<dbReference type="InterPro" id="IPR021314">
    <property type="entry name" value="DUF2911"/>
</dbReference>
<sequence>MLKHYISTVISLFLLLFFISETKAQGFVALDEVPHDISYYRESKVMPPLVKVLYGRPQKKDVEVFGNLVPYNKLWRTGANEATEVRFYKNVQFGDTKVKAGTYVLVTIPNKESWKVILNSQTDVWGAFQYNAMFDVAEITVPVTKAEPLEAFTISFKEKNGYAKMILGWDTVRVNIPLKFEKEPAIVLN</sequence>
<dbReference type="EMBL" id="RPFJ01000016">
    <property type="protein sequence ID" value="RPD94612.1"/>
    <property type="molecule type" value="Genomic_DNA"/>
</dbReference>
<comment type="caution">
    <text evidence="1">The sequence shown here is derived from an EMBL/GenBank/DDBJ whole genome shotgun (WGS) entry which is preliminary data.</text>
</comment>